<dbReference type="Gene3D" id="3.30.450.20">
    <property type="entry name" value="PAS domain"/>
    <property type="match status" value="1"/>
</dbReference>
<protein>
    <submittedName>
        <fullName evidence="3">SERPIN domain-containing protein</fullName>
    </submittedName>
</protein>
<evidence type="ECO:0000313" key="2">
    <source>
        <dbReference type="Proteomes" id="UP000270296"/>
    </source>
</evidence>
<accession>A0A183J9D8</accession>
<keyword evidence="2" id="KW-1185">Reference proteome</keyword>
<dbReference type="Proteomes" id="UP000270296">
    <property type="component" value="Unassembled WGS sequence"/>
</dbReference>
<evidence type="ECO:0000313" key="3">
    <source>
        <dbReference type="WBParaSite" id="SBAD_0001289401-mRNA-1"/>
    </source>
</evidence>
<dbReference type="EMBL" id="UZAM01017940">
    <property type="protein sequence ID" value="VDP48886.1"/>
    <property type="molecule type" value="Genomic_DNA"/>
</dbReference>
<gene>
    <name evidence="1" type="ORF">SBAD_LOCUS12487</name>
</gene>
<organism evidence="3">
    <name type="scientific">Soboliphyme baturini</name>
    <dbReference type="NCBI Taxonomy" id="241478"/>
    <lineage>
        <taxon>Eukaryota</taxon>
        <taxon>Metazoa</taxon>
        <taxon>Ecdysozoa</taxon>
        <taxon>Nematoda</taxon>
        <taxon>Enoplea</taxon>
        <taxon>Dorylaimia</taxon>
        <taxon>Dioctophymatida</taxon>
        <taxon>Dioctophymatoidea</taxon>
        <taxon>Soboliphymatidae</taxon>
        <taxon>Soboliphyme</taxon>
    </lineage>
</organism>
<reference evidence="3" key="1">
    <citation type="submission" date="2016-06" db="UniProtKB">
        <authorList>
            <consortium name="WormBaseParasite"/>
        </authorList>
    </citation>
    <scope>IDENTIFICATION</scope>
</reference>
<sequence>MIFYVSRGLLTHLTDGVSVMTKIAEENLRTNFEVEIHTFPVWDCCKTMMLETAFLSDIAQQNFSKFTLSFNKDLQAKLKTRSPTEVREGMMTLVNTSADNCLDFKDVLKIFSLGNVKVAQPSDHEVFNIALTEDFSSKKSTLVSLNTLVYANANLIGILGLDADLADLTAPVIFYNSADSSSSAFLIDIDGFLIVHSKMTMFPNLRSIRARVTVFERRFPLKEFQKAIATKSQGELVVPSSSAVSTANIHASNSSEENENEIVFHFKKVPNTSFVVIISSRKKWTFERSHQVPFDDRVGLYLAPRGFQNSFERISTSESKRTAQGFWAFVSDMTRLITNPGLKLSVRGEIGALGKVTSEWKRLAAESPYARSVVRR</sequence>
<name>A0A183J9D8_9BILA</name>
<dbReference type="OrthoDB" id="2150145at2759"/>
<proteinExistence type="predicted"/>
<dbReference type="WBParaSite" id="SBAD_0001289401-mRNA-1">
    <property type="protein sequence ID" value="SBAD_0001289401-mRNA-1"/>
    <property type="gene ID" value="SBAD_0001289401"/>
</dbReference>
<evidence type="ECO:0000313" key="1">
    <source>
        <dbReference type="EMBL" id="VDP48886.1"/>
    </source>
</evidence>
<dbReference type="AlphaFoldDB" id="A0A183J9D8"/>
<reference evidence="1 2" key="2">
    <citation type="submission" date="2018-11" db="EMBL/GenBank/DDBJ databases">
        <authorList>
            <consortium name="Pathogen Informatics"/>
        </authorList>
    </citation>
    <scope>NUCLEOTIDE SEQUENCE [LARGE SCALE GENOMIC DNA]</scope>
</reference>